<dbReference type="GO" id="GO:0030313">
    <property type="term" value="C:cell envelope"/>
    <property type="evidence" value="ECO:0007669"/>
    <property type="project" value="UniProtKB-SubCell"/>
</dbReference>
<reference evidence="6" key="1">
    <citation type="submission" date="2006-12" db="EMBL/GenBank/DDBJ databases">
        <title>Complete sequence of chromosome 1 of Verminephrobacter eiseniae EF01-2.</title>
        <authorList>
            <person name="Copeland A."/>
            <person name="Lucas S."/>
            <person name="Lapidus A."/>
            <person name="Barry K."/>
            <person name="Detter J.C."/>
            <person name="Glavina del Rio T."/>
            <person name="Dalin E."/>
            <person name="Tice H."/>
            <person name="Pitluck S."/>
            <person name="Chertkov O."/>
            <person name="Brettin T."/>
            <person name="Bruce D."/>
            <person name="Han C."/>
            <person name="Tapia R."/>
            <person name="Gilna P."/>
            <person name="Schmutz J."/>
            <person name="Larimer F."/>
            <person name="Land M."/>
            <person name="Hauser L."/>
            <person name="Kyrpides N."/>
            <person name="Kim E."/>
            <person name="Stahl D."/>
            <person name="Richardson P."/>
        </authorList>
    </citation>
    <scope>NUCLEOTIDE SEQUENCE [LARGE SCALE GENOMIC DNA]</scope>
    <source>
        <strain evidence="6">EF01-2</strain>
    </source>
</reference>
<dbReference type="KEGG" id="vei:Veis_3598"/>
<dbReference type="PANTHER" id="PTHR46847:SF1">
    <property type="entry name" value="D-ALLOSE-BINDING PERIPLASMIC PROTEIN-RELATED"/>
    <property type="match status" value="1"/>
</dbReference>
<organism evidence="5 6">
    <name type="scientific">Verminephrobacter eiseniae (strain EF01-2)</name>
    <dbReference type="NCBI Taxonomy" id="391735"/>
    <lineage>
        <taxon>Bacteria</taxon>
        <taxon>Pseudomonadati</taxon>
        <taxon>Pseudomonadota</taxon>
        <taxon>Betaproteobacteria</taxon>
        <taxon>Burkholderiales</taxon>
        <taxon>Comamonadaceae</taxon>
        <taxon>Verminephrobacter</taxon>
    </lineage>
</organism>
<dbReference type="RefSeq" id="WP_011811307.1">
    <property type="nucleotide sequence ID" value="NC_008786.1"/>
</dbReference>
<keyword evidence="6" id="KW-1185">Reference proteome</keyword>
<dbReference type="SUPFAM" id="SSF53822">
    <property type="entry name" value="Periplasmic binding protein-like I"/>
    <property type="match status" value="1"/>
</dbReference>
<dbReference type="STRING" id="391735.Veis_3598"/>
<dbReference type="eggNOG" id="COG1879">
    <property type="taxonomic scope" value="Bacteria"/>
</dbReference>
<dbReference type="HOGENOM" id="CLU_806420_0_0_4"/>
<dbReference type="Proteomes" id="UP000000374">
    <property type="component" value="Chromosome"/>
</dbReference>
<accession>A1WNV9</accession>
<comment type="similarity">
    <text evidence="2">Belongs to the bacterial solute-binding protein 2 family.</text>
</comment>
<dbReference type="GeneID" id="76461998"/>
<evidence type="ECO:0000259" key="4">
    <source>
        <dbReference type="Pfam" id="PF13407"/>
    </source>
</evidence>
<gene>
    <name evidence="5" type="ordered locus">Veis_3598</name>
</gene>
<dbReference type="GO" id="GO:0030246">
    <property type="term" value="F:carbohydrate binding"/>
    <property type="evidence" value="ECO:0007669"/>
    <property type="project" value="UniProtKB-ARBA"/>
</dbReference>
<dbReference type="AlphaFoldDB" id="A1WNV9"/>
<evidence type="ECO:0000313" key="6">
    <source>
        <dbReference type="Proteomes" id="UP000000374"/>
    </source>
</evidence>
<dbReference type="Pfam" id="PF13407">
    <property type="entry name" value="Peripla_BP_4"/>
    <property type="match status" value="1"/>
</dbReference>
<dbReference type="InterPro" id="IPR028082">
    <property type="entry name" value="Peripla_BP_I"/>
</dbReference>
<dbReference type="Gene3D" id="3.40.50.2300">
    <property type="match status" value="2"/>
</dbReference>
<evidence type="ECO:0000256" key="1">
    <source>
        <dbReference type="ARBA" id="ARBA00004196"/>
    </source>
</evidence>
<dbReference type="EMBL" id="CP000542">
    <property type="protein sequence ID" value="ABM59316.1"/>
    <property type="molecule type" value="Genomic_DNA"/>
</dbReference>
<dbReference type="PANTHER" id="PTHR46847">
    <property type="entry name" value="D-ALLOSE-BINDING PERIPLASMIC PROTEIN-RELATED"/>
    <property type="match status" value="1"/>
</dbReference>
<evidence type="ECO:0000256" key="3">
    <source>
        <dbReference type="ARBA" id="ARBA00022729"/>
    </source>
</evidence>
<evidence type="ECO:0000256" key="2">
    <source>
        <dbReference type="ARBA" id="ARBA00007639"/>
    </source>
</evidence>
<keyword evidence="3" id="KW-0732">Signal</keyword>
<sequence length="374" mass="40167">MARPGSRLSTWRSMGKPVPMNFDKETINMNWSKTLLFIPVAAVTLAATFAAPAQARNMPRKIGYVTNYATHEWYQNVIKGMKAHGKDLGIEVEVQDANLDIAKQVAAAEDFIAKGVDVLIITPVNEEGVVPLLRKAKAANIPVVLEGNPVKGMTTMVAICDYDTGYFSGIEAGKYAKKKLGGTAKVMNVGLPLLSATVLRSKGFMDGIRTVIPGATMVHDLDGGGNPDRALEVSSAALAKNADINIIYGINDSSSLGGLQAWKAAGKSQDNLLTVGTGGEGLAFINAIEKEPSYRIEAAMFPEKEGYTAIDAAVKLFNQEKVPQHIVSPTAPMNGDDWKKYYSYDGTTRTIKWDAVNALTPPAKCMKTAADLKK</sequence>
<comment type="subcellular location">
    <subcellularLocation>
        <location evidence="1">Cell envelope</location>
    </subcellularLocation>
</comment>
<evidence type="ECO:0000313" key="5">
    <source>
        <dbReference type="EMBL" id="ABM59316.1"/>
    </source>
</evidence>
<dbReference type="InterPro" id="IPR025997">
    <property type="entry name" value="SBP_2_dom"/>
</dbReference>
<proteinExistence type="inferred from homology"/>
<dbReference type="CDD" id="cd01536">
    <property type="entry name" value="PBP1_ABC_sugar_binding-like"/>
    <property type="match status" value="1"/>
</dbReference>
<name>A1WNV9_VEREI</name>
<protein>
    <submittedName>
        <fullName evidence="5">Periplasmic binding protein/LacI transcriptional regulator</fullName>
    </submittedName>
</protein>
<feature type="domain" description="Periplasmic binding protein" evidence="4">
    <location>
        <begin position="62"/>
        <end position="320"/>
    </location>
</feature>